<comment type="caution">
    <text evidence="2">The sequence shown here is derived from an EMBL/GenBank/DDBJ whole genome shotgun (WGS) entry which is preliminary data.</text>
</comment>
<evidence type="ECO:0000313" key="3">
    <source>
        <dbReference type="Proteomes" id="UP000823521"/>
    </source>
</evidence>
<keyword evidence="3" id="KW-1185">Reference proteome</keyword>
<sequence>MTTPEVTDVDAATAEKLVSEGAVTLVDVREPDEWAAGHAPHALHLPLGSLNPADVPAGRPVIAVCRSGKRSTIATGKLLAAGLDARNLTGGMTAWAQAGLPVRTDDGREGTVA</sequence>
<organism evidence="2 3">
    <name type="scientific">Micromonospora echinofusca</name>
    <dbReference type="NCBI Taxonomy" id="47858"/>
    <lineage>
        <taxon>Bacteria</taxon>
        <taxon>Bacillati</taxon>
        <taxon>Actinomycetota</taxon>
        <taxon>Actinomycetes</taxon>
        <taxon>Micromonosporales</taxon>
        <taxon>Micromonosporaceae</taxon>
        <taxon>Micromonospora</taxon>
    </lineage>
</organism>
<gene>
    <name evidence="2" type="ORF">GSF22_09185</name>
</gene>
<dbReference type="RefSeq" id="WP_208812871.1">
    <property type="nucleotide sequence ID" value="NZ_WVUH01000054.1"/>
</dbReference>
<dbReference type="InterPro" id="IPR036873">
    <property type="entry name" value="Rhodanese-like_dom_sf"/>
</dbReference>
<dbReference type="GeneID" id="91360498"/>
<dbReference type="PANTHER" id="PTHR43031:SF1">
    <property type="entry name" value="PYRIDINE NUCLEOTIDE-DISULPHIDE OXIDOREDUCTASE"/>
    <property type="match status" value="1"/>
</dbReference>
<dbReference type="Gene3D" id="3.40.250.10">
    <property type="entry name" value="Rhodanese-like domain"/>
    <property type="match status" value="1"/>
</dbReference>
<dbReference type="SUPFAM" id="SSF52821">
    <property type="entry name" value="Rhodanese/Cell cycle control phosphatase"/>
    <property type="match status" value="1"/>
</dbReference>
<feature type="domain" description="Rhodanese" evidence="1">
    <location>
        <begin position="19"/>
        <end position="104"/>
    </location>
</feature>
<dbReference type="CDD" id="cd00158">
    <property type="entry name" value="RHOD"/>
    <property type="match status" value="1"/>
</dbReference>
<dbReference type="Pfam" id="PF00581">
    <property type="entry name" value="Rhodanese"/>
    <property type="match status" value="1"/>
</dbReference>
<dbReference type="InterPro" id="IPR001763">
    <property type="entry name" value="Rhodanese-like_dom"/>
</dbReference>
<evidence type="ECO:0000313" key="2">
    <source>
        <dbReference type="EMBL" id="MBO4206179.1"/>
    </source>
</evidence>
<dbReference type="Proteomes" id="UP000823521">
    <property type="component" value="Unassembled WGS sequence"/>
</dbReference>
<proteinExistence type="predicted"/>
<evidence type="ECO:0000259" key="1">
    <source>
        <dbReference type="PROSITE" id="PS50206"/>
    </source>
</evidence>
<dbReference type="SMART" id="SM00450">
    <property type="entry name" value="RHOD"/>
    <property type="match status" value="1"/>
</dbReference>
<dbReference type="EMBL" id="WVUH01000054">
    <property type="protein sequence ID" value="MBO4206179.1"/>
    <property type="molecule type" value="Genomic_DNA"/>
</dbReference>
<protein>
    <submittedName>
        <fullName evidence="2">Rhodanese-like domain-containing protein</fullName>
    </submittedName>
</protein>
<dbReference type="PANTHER" id="PTHR43031">
    <property type="entry name" value="FAD-DEPENDENT OXIDOREDUCTASE"/>
    <property type="match status" value="1"/>
</dbReference>
<name>A0ABS3VP80_MICEH</name>
<accession>A0ABS3VP80</accession>
<dbReference type="PROSITE" id="PS50206">
    <property type="entry name" value="RHODANESE_3"/>
    <property type="match status" value="1"/>
</dbReference>
<reference evidence="2 3" key="1">
    <citation type="submission" date="2019-12" db="EMBL/GenBank/DDBJ databases">
        <title>Whole genome sequencing of endophytic Actinobacterium Micromonospora sp. MPMI6T.</title>
        <authorList>
            <person name="Evv R."/>
            <person name="Podile A.R."/>
        </authorList>
    </citation>
    <scope>NUCLEOTIDE SEQUENCE [LARGE SCALE GENOMIC DNA]</scope>
    <source>
        <strain evidence="2 3">MPMI6</strain>
    </source>
</reference>
<dbReference type="InterPro" id="IPR050229">
    <property type="entry name" value="GlpE_sulfurtransferase"/>
</dbReference>